<dbReference type="PROSITE" id="PS00688">
    <property type="entry name" value="SIGMA54_INTERACT_3"/>
    <property type="match status" value="1"/>
</dbReference>
<dbReference type="PANTHER" id="PTHR32071">
    <property type="entry name" value="TRANSCRIPTIONAL REGULATORY PROTEIN"/>
    <property type="match status" value="1"/>
</dbReference>
<dbReference type="InterPro" id="IPR002197">
    <property type="entry name" value="HTH_Fis"/>
</dbReference>
<dbReference type="Pfam" id="PF00989">
    <property type="entry name" value="PAS"/>
    <property type="match status" value="1"/>
</dbReference>
<evidence type="ECO:0000256" key="4">
    <source>
        <dbReference type="ARBA" id="ARBA00023163"/>
    </source>
</evidence>
<feature type="coiled-coil region" evidence="5">
    <location>
        <begin position="232"/>
        <end position="259"/>
    </location>
</feature>
<dbReference type="GO" id="GO:0043565">
    <property type="term" value="F:sequence-specific DNA binding"/>
    <property type="evidence" value="ECO:0007669"/>
    <property type="project" value="InterPro"/>
</dbReference>
<dbReference type="PANTHER" id="PTHR32071:SF57">
    <property type="entry name" value="C4-DICARBOXYLATE TRANSPORT TRANSCRIPTIONAL REGULATORY PROTEIN DCTD"/>
    <property type="match status" value="1"/>
</dbReference>
<dbReference type="SUPFAM" id="SSF55785">
    <property type="entry name" value="PYP-like sensor domain (PAS domain)"/>
    <property type="match status" value="2"/>
</dbReference>
<dbReference type="InterPro" id="IPR025662">
    <property type="entry name" value="Sigma_54_int_dom_ATP-bd_1"/>
</dbReference>
<dbReference type="PROSITE" id="PS50045">
    <property type="entry name" value="SIGMA54_INTERACT_4"/>
    <property type="match status" value="1"/>
</dbReference>
<dbReference type="SUPFAM" id="SSF52540">
    <property type="entry name" value="P-loop containing nucleoside triphosphate hydrolases"/>
    <property type="match status" value="1"/>
</dbReference>
<dbReference type="InterPro" id="IPR027417">
    <property type="entry name" value="P-loop_NTPase"/>
</dbReference>
<dbReference type="Gene3D" id="3.30.450.20">
    <property type="entry name" value="PAS domain"/>
    <property type="match status" value="2"/>
</dbReference>
<keyword evidence="9" id="KW-1185">Reference proteome</keyword>
<dbReference type="Gene3D" id="3.40.50.300">
    <property type="entry name" value="P-loop containing nucleotide triphosphate hydrolases"/>
    <property type="match status" value="1"/>
</dbReference>
<dbReference type="RefSeq" id="WP_092468786.1">
    <property type="nucleotide sequence ID" value="NZ_FOOX01000002.1"/>
</dbReference>
<feature type="domain" description="PAS" evidence="7">
    <location>
        <begin position="127"/>
        <end position="202"/>
    </location>
</feature>
<dbReference type="FunFam" id="3.40.50.300:FF:000006">
    <property type="entry name" value="DNA-binding transcriptional regulator NtrC"/>
    <property type="match status" value="1"/>
</dbReference>
<evidence type="ECO:0000256" key="2">
    <source>
        <dbReference type="ARBA" id="ARBA00022840"/>
    </source>
</evidence>
<dbReference type="InterPro" id="IPR000014">
    <property type="entry name" value="PAS"/>
</dbReference>
<evidence type="ECO:0000259" key="7">
    <source>
        <dbReference type="PROSITE" id="PS50112"/>
    </source>
</evidence>
<dbReference type="InterPro" id="IPR002078">
    <property type="entry name" value="Sigma_54_int"/>
</dbReference>
<gene>
    <name evidence="8" type="ORF">SAMN05660649_00718</name>
</gene>
<evidence type="ECO:0000256" key="5">
    <source>
        <dbReference type="SAM" id="Coils"/>
    </source>
</evidence>
<dbReference type="InterPro" id="IPR003593">
    <property type="entry name" value="AAA+_ATPase"/>
</dbReference>
<dbReference type="InterPro" id="IPR058031">
    <property type="entry name" value="AAA_lid_NorR"/>
</dbReference>
<feature type="domain" description="PAS" evidence="7">
    <location>
        <begin position="6"/>
        <end position="82"/>
    </location>
</feature>
<keyword evidence="3" id="KW-0805">Transcription regulation</keyword>
<dbReference type="Pfam" id="PF02954">
    <property type="entry name" value="HTH_8"/>
    <property type="match status" value="1"/>
</dbReference>
<reference evidence="9" key="1">
    <citation type="submission" date="2016-10" db="EMBL/GenBank/DDBJ databases">
        <authorList>
            <person name="Varghese N."/>
            <person name="Submissions S."/>
        </authorList>
    </citation>
    <scope>NUCLEOTIDE SEQUENCE [LARGE SCALE GENOMIC DNA]</scope>
    <source>
        <strain evidence="9">DSM 17038</strain>
    </source>
</reference>
<keyword evidence="4" id="KW-0804">Transcription</keyword>
<dbReference type="OrthoDB" id="9765164at2"/>
<keyword evidence="2" id="KW-0067">ATP-binding</keyword>
<dbReference type="InterPro" id="IPR035965">
    <property type="entry name" value="PAS-like_dom_sf"/>
</dbReference>
<dbReference type="EMBL" id="FOOX01000002">
    <property type="protein sequence ID" value="SFG11204.1"/>
    <property type="molecule type" value="Genomic_DNA"/>
</dbReference>
<evidence type="ECO:0000313" key="8">
    <source>
        <dbReference type="EMBL" id="SFG11204.1"/>
    </source>
</evidence>
<protein>
    <submittedName>
        <fullName evidence="8">Transcriptional regulator containing PAS, AAA-type ATPase, and DNA-binding Fis domains</fullName>
    </submittedName>
</protein>
<dbReference type="GO" id="GO:0006355">
    <property type="term" value="P:regulation of DNA-templated transcription"/>
    <property type="evidence" value="ECO:0007669"/>
    <property type="project" value="InterPro"/>
</dbReference>
<keyword evidence="5" id="KW-0175">Coiled coil</keyword>
<dbReference type="SUPFAM" id="SSF46689">
    <property type="entry name" value="Homeodomain-like"/>
    <property type="match status" value="1"/>
</dbReference>
<keyword evidence="1" id="KW-0547">Nucleotide-binding</keyword>
<dbReference type="PROSITE" id="PS00675">
    <property type="entry name" value="SIGMA54_INTERACT_1"/>
    <property type="match status" value="1"/>
</dbReference>
<dbReference type="CDD" id="cd00130">
    <property type="entry name" value="PAS"/>
    <property type="match status" value="1"/>
</dbReference>
<organism evidence="8 9">
    <name type="scientific">Desulfotruncus arcticus DSM 17038</name>
    <dbReference type="NCBI Taxonomy" id="1121424"/>
    <lineage>
        <taxon>Bacteria</taxon>
        <taxon>Bacillati</taxon>
        <taxon>Bacillota</taxon>
        <taxon>Clostridia</taxon>
        <taxon>Eubacteriales</taxon>
        <taxon>Desulfallaceae</taxon>
        <taxon>Desulfotruncus</taxon>
    </lineage>
</organism>
<dbReference type="InterPro" id="IPR009057">
    <property type="entry name" value="Homeodomain-like_sf"/>
</dbReference>
<dbReference type="PROSITE" id="PS50112">
    <property type="entry name" value="PAS"/>
    <property type="match status" value="2"/>
</dbReference>
<dbReference type="SMART" id="SM00091">
    <property type="entry name" value="PAS"/>
    <property type="match status" value="2"/>
</dbReference>
<dbReference type="Pfam" id="PF25601">
    <property type="entry name" value="AAA_lid_14"/>
    <property type="match status" value="1"/>
</dbReference>
<feature type="domain" description="Sigma-54 factor interaction" evidence="6">
    <location>
        <begin position="266"/>
        <end position="496"/>
    </location>
</feature>
<name>A0A1I2P583_9FIRM</name>
<dbReference type="InterPro" id="IPR025944">
    <property type="entry name" value="Sigma_54_int_dom_CS"/>
</dbReference>
<accession>A0A1I2P583</accession>
<dbReference type="Proteomes" id="UP000199337">
    <property type="component" value="Unassembled WGS sequence"/>
</dbReference>
<dbReference type="InterPro" id="IPR013767">
    <property type="entry name" value="PAS_fold"/>
</dbReference>
<dbReference type="Pfam" id="PF00158">
    <property type="entry name" value="Sigma54_activat"/>
    <property type="match status" value="1"/>
</dbReference>
<dbReference type="Gene3D" id="1.10.10.60">
    <property type="entry name" value="Homeodomain-like"/>
    <property type="match status" value="1"/>
</dbReference>
<dbReference type="Gene3D" id="1.10.8.60">
    <property type="match status" value="1"/>
</dbReference>
<evidence type="ECO:0000256" key="1">
    <source>
        <dbReference type="ARBA" id="ARBA00022741"/>
    </source>
</evidence>
<evidence type="ECO:0000259" key="6">
    <source>
        <dbReference type="PROSITE" id="PS50045"/>
    </source>
</evidence>
<evidence type="ECO:0000256" key="3">
    <source>
        <dbReference type="ARBA" id="ARBA00023015"/>
    </source>
</evidence>
<keyword evidence="8" id="KW-0238">DNA-binding</keyword>
<sequence length="575" mass="64904">MVELSTPIKLHNVFDSTSNAVLAVNRSGIIIYCNRQVEKFLDFPSGEIIGKHVKDFFPTTGLLEVMENGRPQIDTRLALKNGTYLSNRNPIVINGKIVGAVAVFQDVTKIQNIIDELTTNNEKNTELKEMLTNILELSSDGIIAVNRDYIITMANQAFASFFNKKVDDIIGQHVKKVYNPIFPQAMETGQSEYGYVTTLNGHEIIANRVPIRKNGKIVGALGTVVFKNISDLYALSEKINNLRSQLDFYKGELKRAQRSKFTFDQIIGKNPAFAALKKTARRVAQNQSTILIRGESGTGKELFAHAIYTESERKNGPFVKVNCAAIPENLLESELFGYREGAFTGAQKGGHAGKFELAHKGVIFLDEIGDMPLLMQAKILRVLQEKEIERLGDTKPKRVNVRVIAATNRNLEEMVAQGEFRRDLYYRINVVSLNIPPLRDRIEDLELLLQHFIERFNKQFGVRVTGIDQEALAVLRNHRWPGNIRELENVVERAFNILEGKTVNKEHLPLYLFSAQKYRGLKNRGSLHQLVEEIEREAISDALKTCSGNKNQTAALLGISRAGLYKKLKRYKFDI</sequence>
<dbReference type="SMART" id="SM00382">
    <property type="entry name" value="AAA"/>
    <property type="match status" value="1"/>
</dbReference>
<dbReference type="Pfam" id="PF13426">
    <property type="entry name" value="PAS_9"/>
    <property type="match status" value="1"/>
</dbReference>
<proteinExistence type="predicted"/>
<dbReference type="PRINTS" id="PR01590">
    <property type="entry name" value="HTHFIS"/>
</dbReference>
<evidence type="ECO:0000313" key="9">
    <source>
        <dbReference type="Proteomes" id="UP000199337"/>
    </source>
</evidence>
<dbReference type="STRING" id="341036.SAMN05660649_00718"/>
<dbReference type="AlphaFoldDB" id="A0A1I2P583"/>
<dbReference type="GO" id="GO:0005524">
    <property type="term" value="F:ATP binding"/>
    <property type="evidence" value="ECO:0007669"/>
    <property type="project" value="UniProtKB-KW"/>
</dbReference>
<dbReference type="CDD" id="cd00009">
    <property type="entry name" value="AAA"/>
    <property type="match status" value="1"/>
</dbReference>